<evidence type="ECO:0000256" key="1">
    <source>
        <dbReference type="ARBA" id="ARBA00009981"/>
    </source>
</evidence>
<sequence length="86" mass="9587">MAGHWQVQEAKQRFSELVRSVEVDGPQFVTRHGEEVAVVIGIAEYRRLRGDVQGFKEFLSAGPDLDSLEISRSREPASVVDFSEGP</sequence>
<evidence type="ECO:0000313" key="4">
    <source>
        <dbReference type="Proteomes" id="UP001589693"/>
    </source>
</evidence>
<dbReference type="InterPro" id="IPR036165">
    <property type="entry name" value="YefM-like_sf"/>
</dbReference>
<comment type="similarity">
    <text evidence="1 2">Belongs to the phD/YefM antitoxin family.</text>
</comment>
<dbReference type="Gene3D" id="3.40.1620.10">
    <property type="entry name" value="YefM-like domain"/>
    <property type="match status" value="1"/>
</dbReference>
<dbReference type="InterPro" id="IPR006442">
    <property type="entry name" value="Antitoxin_Phd/YefM"/>
</dbReference>
<dbReference type="SUPFAM" id="SSF143120">
    <property type="entry name" value="YefM-like"/>
    <property type="match status" value="1"/>
</dbReference>
<evidence type="ECO:0000256" key="2">
    <source>
        <dbReference type="RuleBase" id="RU362080"/>
    </source>
</evidence>
<organism evidence="3 4">
    <name type="scientific">Allokutzneria oryzae</name>
    <dbReference type="NCBI Taxonomy" id="1378989"/>
    <lineage>
        <taxon>Bacteria</taxon>
        <taxon>Bacillati</taxon>
        <taxon>Actinomycetota</taxon>
        <taxon>Actinomycetes</taxon>
        <taxon>Pseudonocardiales</taxon>
        <taxon>Pseudonocardiaceae</taxon>
        <taxon>Allokutzneria</taxon>
    </lineage>
</organism>
<dbReference type="EMBL" id="JBHLZU010000027">
    <property type="protein sequence ID" value="MFB9908441.1"/>
    <property type="molecule type" value="Genomic_DNA"/>
</dbReference>
<accession>A0ABV6A5P4</accession>
<evidence type="ECO:0000313" key="3">
    <source>
        <dbReference type="EMBL" id="MFB9908441.1"/>
    </source>
</evidence>
<dbReference type="Pfam" id="PF02604">
    <property type="entry name" value="PhdYeFM_antitox"/>
    <property type="match status" value="1"/>
</dbReference>
<comment type="caution">
    <text evidence="3">The sequence shown here is derived from an EMBL/GenBank/DDBJ whole genome shotgun (WGS) entry which is preliminary data.</text>
</comment>
<comment type="function">
    <text evidence="2">Antitoxin component of a type II toxin-antitoxin (TA) system.</text>
</comment>
<keyword evidence="4" id="KW-1185">Reference proteome</keyword>
<protein>
    <recommendedName>
        <fullName evidence="2">Antitoxin</fullName>
    </recommendedName>
</protein>
<reference evidence="3 4" key="1">
    <citation type="submission" date="2024-09" db="EMBL/GenBank/DDBJ databases">
        <authorList>
            <person name="Sun Q."/>
            <person name="Mori K."/>
        </authorList>
    </citation>
    <scope>NUCLEOTIDE SEQUENCE [LARGE SCALE GENOMIC DNA]</scope>
    <source>
        <strain evidence="3 4">TBRC 7907</strain>
    </source>
</reference>
<name>A0ABV6A5P4_9PSEU</name>
<dbReference type="RefSeq" id="WP_377860157.1">
    <property type="nucleotide sequence ID" value="NZ_JBHLZU010000027.1"/>
</dbReference>
<proteinExistence type="inferred from homology"/>
<dbReference type="NCBIfam" id="TIGR01552">
    <property type="entry name" value="phd_fam"/>
    <property type="match status" value="1"/>
</dbReference>
<gene>
    <name evidence="3" type="ORF">ACFFQA_31275</name>
</gene>
<dbReference type="Proteomes" id="UP001589693">
    <property type="component" value="Unassembled WGS sequence"/>
</dbReference>